<dbReference type="Gene3D" id="3.80.10.10">
    <property type="entry name" value="Ribonuclease Inhibitor"/>
    <property type="match status" value="1"/>
</dbReference>
<dbReference type="OrthoDB" id="5783533at2759"/>
<name>A0A4Y2T764_ARAVE</name>
<accession>A0A4Y2T764</accession>
<sequence length="269" mass="31089">MAEFPAVCVESDVDSLKDIAIRFCVKNPHAFCEYNPSEAGFKLQEGLALPQSICERMLSICKEELKEPDFKPFIKLFKDTKRTQLQLVDLSNSDLTDEILEFITDHQITVLNISGCKQLTYDALKSTAKLRNLQSLIIGSGYHIFEIYMLKRAEMLFFLRKHEEFCMKPPIIIPHLKLSEPPSFLRLPLLKNLVIHDVPKLEQNLCFMTIMYLSQCLTHLDLSNCKVHLDRMNEFLLLSALVSLTLRDVPKVNHLFHAICNIKTLRYVF</sequence>
<gene>
    <name evidence="1" type="ORF">AVEN_216990_1</name>
</gene>
<evidence type="ECO:0000313" key="2">
    <source>
        <dbReference type="Proteomes" id="UP000499080"/>
    </source>
</evidence>
<dbReference type="AlphaFoldDB" id="A0A4Y2T764"/>
<dbReference type="EMBL" id="BGPR01026574">
    <property type="protein sequence ID" value="GBN96407.1"/>
    <property type="molecule type" value="Genomic_DNA"/>
</dbReference>
<comment type="caution">
    <text evidence="1">The sequence shown here is derived from an EMBL/GenBank/DDBJ whole genome shotgun (WGS) entry which is preliminary data.</text>
</comment>
<proteinExistence type="predicted"/>
<protein>
    <submittedName>
        <fullName evidence="1">Uncharacterized protein</fullName>
    </submittedName>
</protein>
<organism evidence="1 2">
    <name type="scientific">Araneus ventricosus</name>
    <name type="common">Orbweaver spider</name>
    <name type="synonym">Epeira ventricosa</name>
    <dbReference type="NCBI Taxonomy" id="182803"/>
    <lineage>
        <taxon>Eukaryota</taxon>
        <taxon>Metazoa</taxon>
        <taxon>Ecdysozoa</taxon>
        <taxon>Arthropoda</taxon>
        <taxon>Chelicerata</taxon>
        <taxon>Arachnida</taxon>
        <taxon>Araneae</taxon>
        <taxon>Araneomorphae</taxon>
        <taxon>Entelegynae</taxon>
        <taxon>Araneoidea</taxon>
        <taxon>Araneidae</taxon>
        <taxon>Araneus</taxon>
    </lineage>
</organism>
<dbReference type="Proteomes" id="UP000499080">
    <property type="component" value="Unassembled WGS sequence"/>
</dbReference>
<keyword evidence="2" id="KW-1185">Reference proteome</keyword>
<reference evidence="1 2" key="1">
    <citation type="journal article" date="2019" name="Sci. Rep.">
        <title>Orb-weaving spider Araneus ventricosus genome elucidates the spidroin gene catalogue.</title>
        <authorList>
            <person name="Kono N."/>
            <person name="Nakamura H."/>
            <person name="Ohtoshi R."/>
            <person name="Moran D.A.P."/>
            <person name="Shinohara A."/>
            <person name="Yoshida Y."/>
            <person name="Fujiwara M."/>
            <person name="Mori M."/>
            <person name="Tomita M."/>
            <person name="Arakawa K."/>
        </authorList>
    </citation>
    <scope>NUCLEOTIDE SEQUENCE [LARGE SCALE GENOMIC DNA]</scope>
</reference>
<dbReference type="SUPFAM" id="SSF52047">
    <property type="entry name" value="RNI-like"/>
    <property type="match status" value="1"/>
</dbReference>
<dbReference type="InterPro" id="IPR032675">
    <property type="entry name" value="LRR_dom_sf"/>
</dbReference>
<evidence type="ECO:0000313" key="1">
    <source>
        <dbReference type="EMBL" id="GBN96407.1"/>
    </source>
</evidence>